<dbReference type="PROSITE" id="PS51257">
    <property type="entry name" value="PROKAR_LIPOPROTEIN"/>
    <property type="match status" value="1"/>
</dbReference>
<name>A0ABW4FQ76_9PSEU</name>
<feature type="signal peptide" evidence="1">
    <location>
        <begin position="1"/>
        <end position="21"/>
    </location>
</feature>
<dbReference type="SUPFAM" id="SSF49503">
    <property type="entry name" value="Cupredoxins"/>
    <property type="match status" value="1"/>
</dbReference>
<proteinExistence type="predicted"/>
<accession>A0ABW4FQ76</accession>
<keyword evidence="3" id="KW-1185">Reference proteome</keyword>
<feature type="chain" id="PRO_5047266133" description="Lipoprotein" evidence="1">
    <location>
        <begin position="22"/>
        <end position="260"/>
    </location>
</feature>
<dbReference type="EMBL" id="JBHUCP010000017">
    <property type="protein sequence ID" value="MFD1532094.1"/>
    <property type="molecule type" value="Genomic_DNA"/>
</dbReference>
<keyword evidence="1" id="KW-0732">Signal</keyword>
<evidence type="ECO:0000313" key="3">
    <source>
        <dbReference type="Proteomes" id="UP001597145"/>
    </source>
</evidence>
<dbReference type="RefSeq" id="WP_343980624.1">
    <property type="nucleotide sequence ID" value="NZ_BAAAJG010000012.1"/>
</dbReference>
<comment type="caution">
    <text evidence="2">The sequence shown here is derived from an EMBL/GenBank/DDBJ whole genome shotgun (WGS) entry which is preliminary data.</text>
</comment>
<organism evidence="2 3">
    <name type="scientific">Pseudonocardia aurantiaca</name>
    <dbReference type="NCBI Taxonomy" id="75290"/>
    <lineage>
        <taxon>Bacteria</taxon>
        <taxon>Bacillati</taxon>
        <taxon>Actinomycetota</taxon>
        <taxon>Actinomycetes</taxon>
        <taxon>Pseudonocardiales</taxon>
        <taxon>Pseudonocardiaceae</taxon>
        <taxon>Pseudonocardia</taxon>
    </lineage>
</organism>
<sequence length="260" mass="25944">MRTTRPAGAGLIAAGLLAVLAGCSGGPTPAAPAAPPPAADAASATAAVCGSLLRLDSVPAPEGGPDGPPPAAAVKEWGAATSPALDAALAQAPTALTPSLTALQPVFQAAATQGTGPDFEDPAFTGAITDYETWAHQNCGYQQVALTGTDFHFDGAPATLEAGPVSILLANKSAGGEFHVAHLAKAKDAVTTVEQVVNAPMEQLMELVEIVPGFAQAAPGQTGGFLADLEPGKYFLICPVGDEGELPHHVQGMITEVTVA</sequence>
<evidence type="ECO:0000313" key="2">
    <source>
        <dbReference type="EMBL" id="MFD1532094.1"/>
    </source>
</evidence>
<evidence type="ECO:0000256" key="1">
    <source>
        <dbReference type="SAM" id="SignalP"/>
    </source>
</evidence>
<gene>
    <name evidence="2" type="ORF">ACFSCY_21930</name>
</gene>
<evidence type="ECO:0008006" key="4">
    <source>
        <dbReference type="Google" id="ProtNLM"/>
    </source>
</evidence>
<reference evidence="3" key="1">
    <citation type="journal article" date="2019" name="Int. J. Syst. Evol. Microbiol.">
        <title>The Global Catalogue of Microorganisms (GCM) 10K type strain sequencing project: providing services to taxonomists for standard genome sequencing and annotation.</title>
        <authorList>
            <consortium name="The Broad Institute Genomics Platform"/>
            <consortium name="The Broad Institute Genome Sequencing Center for Infectious Disease"/>
            <person name="Wu L."/>
            <person name="Ma J."/>
        </authorList>
    </citation>
    <scope>NUCLEOTIDE SEQUENCE [LARGE SCALE GENOMIC DNA]</scope>
    <source>
        <strain evidence="3">JCM 12165</strain>
    </source>
</reference>
<protein>
    <recommendedName>
        <fullName evidence="4">Lipoprotein</fullName>
    </recommendedName>
</protein>
<dbReference type="Proteomes" id="UP001597145">
    <property type="component" value="Unassembled WGS sequence"/>
</dbReference>
<dbReference type="InterPro" id="IPR008972">
    <property type="entry name" value="Cupredoxin"/>
</dbReference>